<accession>A0ABS5Y1Z3</accession>
<evidence type="ECO:0000313" key="5">
    <source>
        <dbReference type="EMBL" id="MBT9311853.1"/>
    </source>
</evidence>
<feature type="domain" description="4'-phosphopantetheinyl transferase N-terminal" evidence="4">
    <location>
        <begin position="36"/>
        <end position="111"/>
    </location>
</feature>
<dbReference type="Pfam" id="PF01648">
    <property type="entry name" value="ACPS"/>
    <property type="match status" value="1"/>
</dbReference>
<dbReference type="SUPFAM" id="SSF56214">
    <property type="entry name" value="4'-phosphopantetheinyl transferase"/>
    <property type="match status" value="2"/>
</dbReference>
<evidence type="ECO:0000313" key="6">
    <source>
        <dbReference type="Proteomes" id="UP001196661"/>
    </source>
</evidence>
<evidence type="ECO:0000256" key="2">
    <source>
        <dbReference type="ARBA" id="ARBA00022679"/>
    </source>
</evidence>
<dbReference type="EMBL" id="JADOER010000004">
    <property type="protein sequence ID" value="MBT9311853.1"/>
    <property type="molecule type" value="Genomic_DNA"/>
</dbReference>
<keyword evidence="2 5" id="KW-0808">Transferase</keyword>
<dbReference type="InterPro" id="IPR055066">
    <property type="entry name" value="AASDHPPT_N"/>
</dbReference>
<dbReference type="InterPro" id="IPR050559">
    <property type="entry name" value="P-Pant_transferase_sf"/>
</dbReference>
<dbReference type="InterPro" id="IPR037143">
    <property type="entry name" value="4-PPantetheinyl_Trfase_dom_sf"/>
</dbReference>
<comment type="similarity">
    <text evidence="1">Belongs to the P-Pant transferase superfamily. Gsp/Sfp/HetI/AcpT family.</text>
</comment>
<dbReference type="Pfam" id="PF22624">
    <property type="entry name" value="AASDHPPT_N"/>
    <property type="match status" value="1"/>
</dbReference>
<proteinExistence type="inferred from homology"/>
<dbReference type="InterPro" id="IPR008278">
    <property type="entry name" value="4-PPantetheinyl_Trfase_dom"/>
</dbReference>
<sequence>MISEQSRWVSATADCYTTLDNTADLWRISLDRSPCTQWLSEDELTRLHRYRFEKDQRRFAVARSGLRQILGRYTQTNPEDIVFDYSPRGKPALKFNSQGLEFNLSHSGECALCGVARTPLGVDIEQLRSMDRLGGLVQRCLTPREQRSLQQQPASEQSTAFLKYWTCKEAYLKATGQGISESLTAIEVELTPSPSLKAPDPMWQLRVLFPGPGYTGALVTTPSIRKVRLWSLNG</sequence>
<gene>
    <name evidence="5" type="ORF">IXB28_06520</name>
</gene>
<dbReference type="PANTHER" id="PTHR12215">
    <property type="entry name" value="PHOSPHOPANTETHEINE TRANSFERASE"/>
    <property type="match status" value="1"/>
</dbReference>
<dbReference type="Proteomes" id="UP001196661">
    <property type="component" value="Unassembled WGS sequence"/>
</dbReference>
<keyword evidence="6" id="KW-1185">Reference proteome</keyword>
<dbReference type="GO" id="GO:0016740">
    <property type="term" value="F:transferase activity"/>
    <property type="evidence" value="ECO:0007669"/>
    <property type="project" value="UniProtKB-KW"/>
</dbReference>
<feature type="domain" description="4'-phosphopantetheinyl transferase" evidence="3">
    <location>
        <begin position="119"/>
        <end position="195"/>
    </location>
</feature>
<dbReference type="RefSeq" id="WP_215617714.1">
    <property type="nucleotide sequence ID" value="NZ_JADOER010000004.1"/>
</dbReference>
<protein>
    <submittedName>
        <fullName evidence="5">4'-phosphopantetheinyl transferase superfamily protein</fullName>
    </submittedName>
</protein>
<dbReference type="PANTHER" id="PTHR12215:SF10">
    <property type="entry name" value="L-AMINOADIPATE-SEMIALDEHYDE DEHYDROGENASE-PHOSPHOPANTETHEINYL TRANSFERASE"/>
    <property type="match status" value="1"/>
</dbReference>
<reference evidence="5 6" key="1">
    <citation type="journal article" date="2021" name="Mar. Drugs">
        <title>Genome Reduction and Secondary Metabolism of the Marine Sponge-Associated Cyanobacterium Leptothoe.</title>
        <authorList>
            <person name="Konstantinou D."/>
            <person name="Popin R.V."/>
            <person name="Fewer D.P."/>
            <person name="Sivonen K."/>
            <person name="Gkelis S."/>
        </authorList>
    </citation>
    <scope>NUCLEOTIDE SEQUENCE [LARGE SCALE GENOMIC DNA]</scope>
    <source>
        <strain evidence="5 6">TAU-MAC 1615</strain>
    </source>
</reference>
<organism evidence="5 6">
    <name type="scientific">Leptothoe kymatousa TAU-MAC 1615</name>
    <dbReference type="NCBI Taxonomy" id="2364775"/>
    <lineage>
        <taxon>Bacteria</taxon>
        <taxon>Bacillati</taxon>
        <taxon>Cyanobacteriota</taxon>
        <taxon>Cyanophyceae</taxon>
        <taxon>Nodosilineales</taxon>
        <taxon>Cymatolegaceae</taxon>
        <taxon>Leptothoe</taxon>
        <taxon>Leptothoe kymatousa</taxon>
    </lineage>
</organism>
<comment type="caution">
    <text evidence="5">The sequence shown here is derived from an EMBL/GenBank/DDBJ whole genome shotgun (WGS) entry which is preliminary data.</text>
</comment>
<evidence type="ECO:0000259" key="3">
    <source>
        <dbReference type="Pfam" id="PF01648"/>
    </source>
</evidence>
<dbReference type="Gene3D" id="3.90.470.20">
    <property type="entry name" value="4'-phosphopantetheinyl transferase domain"/>
    <property type="match status" value="1"/>
</dbReference>
<evidence type="ECO:0000259" key="4">
    <source>
        <dbReference type="Pfam" id="PF22624"/>
    </source>
</evidence>
<evidence type="ECO:0000256" key="1">
    <source>
        <dbReference type="ARBA" id="ARBA00010990"/>
    </source>
</evidence>
<name>A0ABS5Y1Z3_9CYAN</name>